<name>A0A2H4U8Z1_METSM</name>
<dbReference type="Proteomes" id="UP000232133">
    <property type="component" value="Chromosome"/>
</dbReference>
<sequence length="110" mass="13708">MIKDLFDLNDYDEFKKEVTSLIHRKEEFHPVIYKIIKKSIRPRYKSFIRHLKDKRIEKTSNKIENAFQKTMPKSRKRTFKTKRGVLKRIYRRDLIWNDNRKKDFENQQSF</sequence>
<protein>
    <recommendedName>
        <fullName evidence="3">Transposase</fullName>
    </recommendedName>
</protein>
<organism evidence="1 2">
    <name type="scientific">Methanobrevibacter smithii</name>
    <dbReference type="NCBI Taxonomy" id="2173"/>
    <lineage>
        <taxon>Archaea</taxon>
        <taxon>Methanobacteriati</taxon>
        <taxon>Methanobacteriota</taxon>
        <taxon>Methanomada group</taxon>
        <taxon>Methanobacteria</taxon>
        <taxon>Methanobacteriales</taxon>
        <taxon>Methanobacteriaceae</taxon>
        <taxon>Methanobrevibacter</taxon>
    </lineage>
</organism>
<evidence type="ECO:0000313" key="2">
    <source>
        <dbReference type="Proteomes" id="UP000232133"/>
    </source>
</evidence>
<dbReference type="EMBL" id="CP017803">
    <property type="protein sequence ID" value="ATZ60568.1"/>
    <property type="molecule type" value="Genomic_DNA"/>
</dbReference>
<reference evidence="1 2" key="1">
    <citation type="submission" date="2016-10" db="EMBL/GenBank/DDBJ databases">
        <authorList>
            <person name="Varghese N."/>
        </authorList>
    </citation>
    <scope>NUCLEOTIDE SEQUENCE [LARGE SCALE GENOMIC DNA]</scope>
    <source>
        <strain evidence="1 2">KB11</strain>
    </source>
</reference>
<accession>A0A2H4U8Z1</accession>
<gene>
    <name evidence="1" type="ORF">BK798_06350</name>
</gene>
<proteinExistence type="predicted"/>
<dbReference type="AlphaFoldDB" id="A0A2H4U8Z1"/>
<evidence type="ECO:0000313" key="1">
    <source>
        <dbReference type="EMBL" id="ATZ60568.1"/>
    </source>
</evidence>
<evidence type="ECO:0008006" key="3">
    <source>
        <dbReference type="Google" id="ProtNLM"/>
    </source>
</evidence>